<feature type="transmembrane region" description="Helical" evidence="6">
    <location>
        <begin position="272"/>
        <end position="290"/>
    </location>
</feature>
<evidence type="ECO:0000256" key="3">
    <source>
        <dbReference type="ARBA" id="ARBA00022692"/>
    </source>
</evidence>
<dbReference type="EMBL" id="FPAJ01000001">
    <property type="protein sequence ID" value="SFS38834.1"/>
    <property type="molecule type" value="Genomic_DNA"/>
</dbReference>
<evidence type="ECO:0000256" key="5">
    <source>
        <dbReference type="ARBA" id="ARBA00023136"/>
    </source>
</evidence>
<dbReference type="PANTHER" id="PTHR32322:SF2">
    <property type="entry name" value="EAMA DOMAIN-CONTAINING PROTEIN"/>
    <property type="match status" value="1"/>
</dbReference>
<dbReference type="AlphaFoldDB" id="A0A1I6PF58"/>
<evidence type="ECO:0000259" key="7">
    <source>
        <dbReference type="Pfam" id="PF00892"/>
    </source>
</evidence>
<dbReference type="Pfam" id="PF00892">
    <property type="entry name" value="EamA"/>
    <property type="match status" value="2"/>
</dbReference>
<comment type="subcellular location">
    <subcellularLocation>
        <location evidence="1">Membrane</location>
        <topology evidence="1">Multi-pass membrane protein</topology>
    </subcellularLocation>
</comment>
<feature type="transmembrane region" description="Helical" evidence="6">
    <location>
        <begin position="247"/>
        <end position="266"/>
    </location>
</feature>
<dbReference type="OrthoDB" id="8688375at2"/>
<dbReference type="Proteomes" id="UP000199239">
    <property type="component" value="Unassembled WGS sequence"/>
</dbReference>
<dbReference type="STRING" id="394264.SAMN04488040_0137"/>
<feature type="transmembrane region" description="Helical" evidence="6">
    <location>
        <begin position="93"/>
        <end position="116"/>
    </location>
</feature>
<dbReference type="SUPFAM" id="SSF103481">
    <property type="entry name" value="Multidrug resistance efflux transporter EmrE"/>
    <property type="match status" value="2"/>
</dbReference>
<gene>
    <name evidence="8" type="ORF">SAMN04488040_0137</name>
</gene>
<feature type="transmembrane region" description="Helical" evidence="6">
    <location>
        <begin position="128"/>
        <end position="146"/>
    </location>
</feature>
<evidence type="ECO:0000313" key="8">
    <source>
        <dbReference type="EMBL" id="SFS38834.1"/>
    </source>
</evidence>
<feature type="domain" description="EamA" evidence="7">
    <location>
        <begin position="155"/>
        <end position="290"/>
    </location>
</feature>
<dbReference type="InterPro" id="IPR037185">
    <property type="entry name" value="EmrE-like"/>
</dbReference>
<protein>
    <submittedName>
        <fullName evidence="8">EamA-like transporter family protein</fullName>
    </submittedName>
</protein>
<keyword evidence="4 6" id="KW-1133">Transmembrane helix</keyword>
<evidence type="ECO:0000256" key="2">
    <source>
        <dbReference type="ARBA" id="ARBA00007362"/>
    </source>
</evidence>
<feature type="transmembrane region" description="Helical" evidence="6">
    <location>
        <begin position="218"/>
        <end position="240"/>
    </location>
</feature>
<dbReference type="PANTHER" id="PTHR32322">
    <property type="entry name" value="INNER MEMBRANE TRANSPORTER"/>
    <property type="match status" value="1"/>
</dbReference>
<feature type="transmembrane region" description="Helical" evidence="6">
    <location>
        <begin position="152"/>
        <end position="175"/>
    </location>
</feature>
<evidence type="ECO:0000313" key="9">
    <source>
        <dbReference type="Proteomes" id="UP000199239"/>
    </source>
</evidence>
<comment type="similarity">
    <text evidence="2">Belongs to the EamA transporter family.</text>
</comment>
<evidence type="ECO:0000256" key="1">
    <source>
        <dbReference type="ARBA" id="ARBA00004141"/>
    </source>
</evidence>
<name>A0A1I6PF58_9RHOB</name>
<dbReference type="InterPro" id="IPR050638">
    <property type="entry name" value="AA-Vitamin_Transporters"/>
</dbReference>
<proteinExistence type="inferred from homology"/>
<feature type="domain" description="EamA" evidence="7">
    <location>
        <begin position="12"/>
        <end position="142"/>
    </location>
</feature>
<evidence type="ECO:0000256" key="4">
    <source>
        <dbReference type="ARBA" id="ARBA00022989"/>
    </source>
</evidence>
<keyword evidence="3 6" id="KW-0812">Transmembrane</keyword>
<keyword evidence="9" id="KW-1185">Reference proteome</keyword>
<evidence type="ECO:0000256" key="6">
    <source>
        <dbReference type="SAM" id="Phobius"/>
    </source>
</evidence>
<feature type="transmembrane region" description="Helical" evidence="6">
    <location>
        <begin position="70"/>
        <end position="87"/>
    </location>
</feature>
<sequence length="309" mass="33019">MTRAQVAFFTAFLAVLGAGWGFTQPMTKISVSTGYQHFGLVFWQMVIGAVFMTLISTLRRQRLPLGPCYLRLYLILAVIGTVLPNSASYQAAVWLPSGVLSLLLSLVPIFAFPIALAMGLDHFSYRRLAGLACGLVGVLLLVLPGADVSMNLPAFWIAIGLIAGLCYAIEGNIIAKWGTLDLGAFQVLQGASIVGAVLTLPVALMTGQFIDPTPPWDIAQWALVVSSLVHMAVYAGYVWLVARAGPVFAVQVSYLVTGFGLLWAKLILSETYAPTLWIALGIMFAGLYLVQPRPKAALAQTAAIGETDG</sequence>
<organism evidence="8 9">
    <name type="scientific">Sulfitobacter marinus</name>
    <dbReference type="NCBI Taxonomy" id="394264"/>
    <lineage>
        <taxon>Bacteria</taxon>
        <taxon>Pseudomonadati</taxon>
        <taxon>Pseudomonadota</taxon>
        <taxon>Alphaproteobacteria</taxon>
        <taxon>Rhodobacterales</taxon>
        <taxon>Roseobacteraceae</taxon>
        <taxon>Sulfitobacter</taxon>
    </lineage>
</organism>
<feature type="transmembrane region" description="Helical" evidence="6">
    <location>
        <begin position="187"/>
        <end position="206"/>
    </location>
</feature>
<dbReference type="InterPro" id="IPR000620">
    <property type="entry name" value="EamA_dom"/>
</dbReference>
<reference evidence="9" key="1">
    <citation type="submission" date="2016-10" db="EMBL/GenBank/DDBJ databases">
        <authorList>
            <person name="Varghese N."/>
            <person name="Submissions S."/>
        </authorList>
    </citation>
    <scope>NUCLEOTIDE SEQUENCE [LARGE SCALE GENOMIC DNA]</scope>
    <source>
        <strain evidence="9">DSM 23422</strain>
    </source>
</reference>
<accession>A0A1I6PF58</accession>
<dbReference type="RefSeq" id="WP_093914445.1">
    <property type="nucleotide sequence ID" value="NZ_FPAJ01000001.1"/>
</dbReference>
<dbReference type="GO" id="GO:0016020">
    <property type="term" value="C:membrane"/>
    <property type="evidence" value="ECO:0007669"/>
    <property type="project" value="UniProtKB-SubCell"/>
</dbReference>
<keyword evidence="5 6" id="KW-0472">Membrane</keyword>
<feature type="transmembrane region" description="Helical" evidence="6">
    <location>
        <begin position="37"/>
        <end position="58"/>
    </location>
</feature>